<keyword evidence="1" id="KW-0547">Nucleotide-binding</keyword>
<dbReference type="SMART" id="SM00534">
    <property type="entry name" value="MUTSac"/>
    <property type="match status" value="1"/>
</dbReference>
<dbReference type="OrthoDB" id="9808166at2"/>
<dbReference type="SUPFAM" id="SSF48334">
    <property type="entry name" value="DNA repair protein MutS, domain III"/>
    <property type="match status" value="1"/>
</dbReference>
<dbReference type="PANTHER" id="PTHR48466:SF2">
    <property type="entry name" value="OS10G0509000 PROTEIN"/>
    <property type="match status" value="1"/>
</dbReference>
<feature type="domain" description="DNA mismatch repair proteins mutS family" evidence="7">
    <location>
        <begin position="335"/>
        <end position="520"/>
    </location>
</feature>
<dbReference type="SMART" id="SM00533">
    <property type="entry name" value="MUTSd"/>
    <property type="match status" value="1"/>
</dbReference>
<proteinExistence type="predicted"/>
<keyword evidence="9" id="KW-1185">Reference proteome</keyword>
<dbReference type="AlphaFoldDB" id="A0A2R3Z854"/>
<dbReference type="Proteomes" id="UP000241507">
    <property type="component" value="Chromosome"/>
</dbReference>
<accession>A0A2R3Z854</accession>
<evidence type="ECO:0000256" key="5">
    <source>
        <dbReference type="SAM" id="MobiDB-lite"/>
    </source>
</evidence>
<keyword evidence="2" id="KW-0067">ATP-binding</keyword>
<dbReference type="PIRSF" id="PIRSF005814">
    <property type="entry name" value="MutS_YshD"/>
    <property type="match status" value="1"/>
</dbReference>
<dbReference type="InterPro" id="IPR036187">
    <property type="entry name" value="DNA_mismatch_repair_MutS_sf"/>
</dbReference>
<reference evidence="9" key="1">
    <citation type="submission" date="2018-03" db="EMBL/GenBank/DDBJ databases">
        <title>Gramella fulva sp. nov., isolated from a dry surface of tidal flat.</title>
        <authorList>
            <person name="Hwang S.H."/>
            <person name="Hwang W.M."/>
            <person name="Kang K."/>
            <person name="Ahn T.-Y."/>
        </authorList>
    </citation>
    <scope>NUCLEOTIDE SEQUENCE [LARGE SCALE GENOMIC DNA]</scope>
    <source>
        <strain evidence="9">SH35</strain>
    </source>
</reference>
<evidence type="ECO:0000256" key="1">
    <source>
        <dbReference type="ARBA" id="ARBA00022741"/>
    </source>
</evidence>
<feature type="compositionally biased region" description="Basic residues" evidence="5">
    <location>
        <begin position="623"/>
        <end position="635"/>
    </location>
</feature>
<dbReference type="GO" id="GO:0005524">
    <property type="term" value="F:ATP binding"/>
    <property type="evidence" value="ECO:0007669"/>
    <property type="project" value="UniProtKB-KW"/>
</dbReference>
<dbReference type="Gene3D" id="3.40.50.300">
    <property type="entry name" value="P-loop containing nucleotide triphosphate hydrolases"/>
    <property type="match status" value="1"/>
</dbReference>
<evidence type="ECO:0000259" key="6">
    <source>
        <dbReference type="SMART" id="SM00533"/>
    </source>
</evidence>
<dbReference type="GO" id="GO:0016887">
    <property type="term" value="F:ATP hydrolysis activity"/>
    <property type="evidence" value="ECO:0007669"/>
    <property type="project" value="InterPro"/>
</dbReference>
<evidence type="ECO:0000256" key="4">
    <source>
        <dbReference type="SAM" id="Coils"/>
    </source>
</evidence>
<dbReference type="GO" id="GO:0004519">
    <property type="term" value="F:endonuclease activity"/>
    <property type="evidence" value="ECO:0007669"/>
    <property type="project" value="InterPro"/>
</dbReference>
<dbReference type="GO" id="GO:0140664">
    <property type="term" value="F:ATP-dependent DNA damage sensor activity"/>
    <property type="evidence" value="ECO:0007669"/>
    <property type="project" value="InterPro"/>
</dbReference>
<evidence type="ECO:0000259" key="7">
    <source>
        <dbReference type="SMART" id="SM00534"/>
    </source>
</evidence>
<dbReference type="GO" id="GO:0006298">
    <property type="term" value="P:mismatch repair"/>
    <property type="evidence" value="ECO:0007669"/>
    <property type="project" value="InterPro"/>
</dbReference>
<dbReference type="NCBIfam" id="TIGR01069">
    <property type="entry name" value="mutS2"/>
    <property type="match status" value="1"/>
</dbReference>
<dbReference type="InterPro" id="IPR005747">
    <property type="entry name" value="MutS2"/>
</dbReference>
<evidence type="ECO:0000256" key="2">
    <source>
        <dbReference type="ARBA" id="ARBA00022840"/>
    </source>
</evidence>
<dbReference type="PANTHER" id="PTHR48466">
    <property type="entry name" value="OS10G0509000 PROTEIN-RELATED"/>
    <property type="match status" value="1"/>
</dbReference>
<feature type="compositionally biased region" description="Basic and acidic residues" evidence="5">
    <location>
        <begin position="636"/>
        <end position="681"/>
    </location>
</feature>
<dbReference type="InterPro" id="IPR007696">
    <property type="entry name" value="DNA_mismatch_repair_MutS_core"/>
</dbReference>
<feature type="region of interest" description="Disordered" evidence="5">
    <location>
        <begin position="623"/>
        <end position="681"/>
    </location>
</feature>
<feature type="coiled-coil region" evidence="4">
    <location>
        <begin position="530"/>
        <end position="578"/>
    </location>
</feature>
<dbReference type="GO" id="GO:0030983">
    <property type="term" value="F:mismatched DNA binding"/>
    <property type="evidence" value="ECO:0007669"/>
    <property type="project" value="InterPro"/>
</dbReference>
<feature type="domain" description="DNA mismatch repair protein MutS core" evidence="6">
    <location>
        <begin position="12"/>
        <end position="316"/>
    </location>
</feature>
<dbReference type="EMBL" id="CP028136">
    <property type="protein sequence ID" value="AVR46384.1"/>
    <property type="molecule type" value="Genomic_DNA"/>
</dbReference>
<dbReference type="RefSeq" id="WP_107013158.1">
    <property type="nucleotide sequence ID" value="NZ_CP028136.1"/>
</dbReference>
<dbReference type="GO" id="GO:0045910">
    <property type="term" value="P:negative regulation of DNA recombination"/>
    <property type="evidence" value="ECO:0007669"/>
    <property type="project" value="InterPro"/>
</dbReference>
<keyword evidence="3" id="KW-0238">DNA-binding</keyword>
<dbReference type="SUPFAM" id="SSF52540">
    <property type="entry name" value="P-loop containing nucleoside triphosphate hydrolases"/>
    <property type="match status" value="1"/>
</dbReference>
<evidence type="ECO:0000313" key="9">
    <source>
        <dbReference type="Proteomes" id="UP000241507"/>
    </source>
</evidence>
<dbReference type="InterPro" id="IPR000432">
    <property type="entry name" value="DNA_mismatch_repair_MutS_C"/>
</dbReference>
<evidence type="ECO:0000313" key="8">
    <source>
        <dbReference type="EMBL" id="AVR46384.1"/>
    </source>
</evidence>
<gene>
    <name evidence="8" type="ORF">C7S20_14545</name>
</gene>
<evidence type="ECO:0000256" key="3">
    <source>
        <dbReference type="ARBA" id="ARBA00023125"/>
    </source>
</evidence>
<dbReference type="KEGG" id="grs:C7S20_14545"/>
<dbReference type="InterPro" id="IPR045076">
    <property type="entry name" value="MutS"/>
</dbReference>
<dbReference type="Pfam" id="PF00488">
    <property type="entry name" value="MutS_V"/>
    <property type="match status" value="1"/>
</dbReference>
<dbReference type="InterPro" id="IPR027417">
    <property type="entry name" value="P-loop_NTPase"/>
</dbReference>
<sequence>MIKISSRSLEDLEFQVVCGQVSELCITGLGKEKALKITPYPTYKKTIFGLNQTNEYFNSKLQETPIPNHGFESIQQEIKLLGIEGAVLEISGFRKIASITETVNSHLKYFEKYSEIYPTLSETVSHLDFDTNLTEKINGVIDRFGEMKDDASPLLQNLRRSINSVRGQINSSFNSALSNYHSYGYLDEIKESVVENVRVLAVKAMHRRKVKGGIMGNSKTGSIVYIQPEATYKFTRELNNLEYEEKEEIKRILKELTEFARPYRETLIEYQELLSDFDVIAAKSKYAEKINGVLPKISKDRELQLKEAFHPLLYLSNKRKGEKTFPQSIELAQDNRIIVISGPNAGGKSITLKTVGLLQVMLQSGMLIPVHEFSRVCLFNKILTDIGDNQSIENHLSTYSYRLKNMNYFLRKCDDKTLFLIDEFGTGSDPELGGALAETFLEVFYEKGSYGILTTHYANLKKLAGELPDMSNANMMFDSTTLEPIYKLQVGEAGSSFTFEVAQKNGIPYSLINRSRKKVERGKIRFDRSIAKLQKERSELRKTTDSLKQKESKAAEQKDKLEEINYRIQQKLENYQELYDSNQRMIYLGQKLDDLSLKYFNNKKKKELIGELLKIVEIENSKRKKENAKQQKARKAKEMQLKKEVQKKIEPIREKKKEEKKKEQEIKKQEASKPKPKLKIGDRVRLEDGKAVGSIDTIEKGKAIVNYGMFTTSVDVEQLELVQAAKK</sequence>
<name>A0A2R3Z854_9FLAO</name>
<organism evidence="8 9">
    <name type="scientific">Christiangramia fulva</name>
    <dbReference type="NCBI Taxonomy" id="2126553"/>
    <lineage>
        <taxon>Bacteria</taxon>
        <taxon>Pseudomonadati</taxon>
        <taxon>Bacteroidota</taxon>
        <taxon>Flavobacteriia</taxon>
        <taxon>Flavobacteriales</taxon>
        <taxon>Flavobacteriaceae</taxon>
        <taxon>Christiangramia</taxon>
    </lineage>
</organism>
<protein>
    <submittedName>
        <fullName evidence="8">DNA mismatch repair protein MutS</fullName>
    </submittedName>
</protein>
<keyword evidence="4" id="KW-0175">Coiled coil</keyword>